<reference evidence="7" key="1">
    <citation type="submission" date="2014-01" db="EMBL/GenBank/DDBJ databases">
        <authorList>
            <person name="Aslett M."/>
        </authorList>
    </citation>
    <scope>NUCLEOTIDE SEQUENCE</scope>
</reference>
<evidence type="ECO:0000259" key="6">
    <source>
        <dbReference type="Pfam" id="PF08625"/>
    </source>
</evidence>
<keyword evidence="3" id="KW-0677">Repeat</keyword>
<feature type="repeat" description="WD" evidence="5">
    <location>
        <begin position="123"/>
        <end position="146"/>
    </location>
</feature>
<evidence type="ECO:0000256" key="5">
    <source>
        <dbReference type="PROSITE-ProRule" id="PRU00221"/>
    </source>
</evidence>
<dbReference type="GO" id="GO:0030686">
    <property type="term" value="C:90S preribosome"/>
    <property type="evidence" value="ECO:0007669"/>
    <property type="project" value="TreeGrafter"/>
</dbReference>
<dbReference type="GO" id="GO:0000480">
    <property type="term" value="P:endonucleolytic cleavage in 5'-ETS of tricistronic rRNA transcript (SSU-rRNA, 5.8S rRNA, LSU-rRNA)"/>
    <property type="evidence" value="ECO:0007669"/>
    <property type="project" value="TreeGrafter"/>
</dbReference>
<organism evidence="7 8">
    <name type="scientific">Trichuris trichiura</name>
    <name type="common">Whipworm</name>
    <name type="synonym">Trichocephalus trichiurus</name>
    <dbReference type="NCBI Taxonomy" id="36087"/>
    <lineage>
        <taxon>Eukaryota</taxon>
        <taxon>Metazoa</taxon>
        <taxon>Ecdysozoa</taxon>
        <taxon>Nematoda</taxon>
        <taxon>Enoplea</taxon>
        <taxon>Dorylaimia</taxon>
        <taxon>Trichinellida</taxon>
        <taxon>Trichuridae</taxon>
        <taxon>Trichuris</taxon>
    </lineage>
</organism>
<feature type="repeat" description="WD" evidence="5">
    <location>
        <begin position="514"/>
        <end position="555"/>
    </location>
</feature>
<protein>
    <submittedName>
        <fullName evidence="7">Transducin beta protein 3 like</fullName>
    </submittedName>
</protein>
<dbReference type="InterPro" id="IPR019775">
    <property type="entry name" value="WD40_repeat_CS"/>
</dbReference>
<dbReference type="PROSITE" id="PS50082">
    <property type="entry name" value="WD_REPEATS_2"/>
    <property type="match status" value="7"/>
</dbReference>
<dbReference type="PROSITE" id="PS00678">
    <property type="entry name" value="WD_REPEATS_1"/>
    <property type="match status" value="1"/>
</dbReference>
<dbReference type="EMBL" id="HG806232">
    <property type="protein sequence ID" value="CDW57894.1"/>
    <property type="molecule type" value="Genomic_DNA"/>
</dbReference>
<dbReference type="GO" id="GO:0032040">
    <property type="term" value="C:small-subunit processome"/>
    <property type="evidence" value="ECO:0007669"/>
    <property type="project" value="InterPro"/>
</dbReference>
<dbReference type="Pfam" id="PF00400">
    <property type="entry name" value="WD40"/>
    <property type="match status" value="8"/>
</dbReference>
<keyword evidence="2 5" id="KW-0853">WD repeat</keyword>
<feature type="repeat" description="WD" evidence="5">
    <location>
        <begin position="427"/>
        <end position="468"/>
    </location>
</feature>
<evidence type="ECO:0000313" key="7">
    <source>
        <dbReference type="EMBL" id="CDW57894.1"/>
    </source>
</evidence>
<dbReference type="PRINTS" id="PR00320">
    <property type="entry name" value="GPROTEINBRPT"/>
</dbReference>
<feature type="repeat" description="WD" evidence="5">
    <location>
        <begin position="472"/>
        <end position="513"/>
    </location>
</feature>
<dbReference type="SMART" id="SM00320">
    <property type="entry name" value="WD40"/>
    <property type="match status" value="10"/>
</dbReference>
<keyword evidence="8" id="KW-1185">Reference proteome</keyword>
<dbReference type="GO" id="GO:0000472">
    <property type="term" value="P:endonucleolytic cleavage to generate mature 5'-end of SSU-rRNA from (SSU-rRNA, 5.8S rRNA, LSU-rRNA)"/>
    <property type="evidence" value="ECO:0007669"/>
    <property type="project" value="TreeGrafter"/>
</dbReference>
<dbReference type="InterPro" id="IPR036322">
    <property type="entry name" value="WD40_repeat_dom_sf"/>
</dbReference>
<feature type="repeat" description="WD" evidence="5">
    <location>
        <begin position="556"/>
        <end position="588"/>
    </location>
</feature>
<dbReference type="PANTHER" id="PTHR19854">
    <property type="entry name" value="TRANSDUCIN BETA-LIKE 3"/>
    <property type="match status" value="1"/>
</dbReference>
<feature type="repeat" description="WD" evidence="5">
    <location>
        <begin position="324"/>
        <end position="356"/>
    </location>
</feature>
<dbReference type="InterPro" id="IPR015943">
    <property type="entry name" value="WD40/YVTN_repeat-like_dom_sf"/>
</dbReference>
<dbReference type="CDD" id="cd00200">
    <property type="entry name" value="WD40"/>
    <property type="match status" value="1"/>
</dbReference>
<dbReference type="AlphaFoldDB" id="A0A077ZDG5"/>
<evidence type="ECO:0000256" key="4">
    <source>
        <dbReference type="ARBA" id="ARBA00023242"/>
    </source>
</evidence>
<dbReference type="PANTHER" id="PTHR19854:SF15">
    <property type="entry name" value="TRANSDUCIN BETA-LIKE PROTEIN 3"/>
    <property type="match status" value="1"/>
</dbReference>
<reference evidence="7" key="2">
    <citation type="submission" date="2014-03" db="EMBL/GenBank/DDBJ databases">
        <title>The whipworm genome and dual-species transcriptomics of an intimate host-pathogen interaction.</title>
        <authorList>
            <person name="Foth B.J."/>
            <person name="Tsai I.J."/>
            <person name="Reid A.J."/>
            <person name="Bancroft A.J."/>
            <person name="Nichol S."/>
            <person name="Tracey A."/>
            <person name="Holroyd N."/>
            <person name="Cotton J.A."/>
            <person name="Stanley E.J."/>
            <person name="Zarowiecki M."/>
            <person name="Liu J.Z."/>
            <person name="Huckvale T."/>
            <person name="Cooper P.J."/>
            <person name="Grencis R.K."/>
            <person name="Berriman M."/>
        </authorList>
    </citation>
    <scope>NUCLEOTIDE SEQUENCE [LARGE SCALE GENOMIC DNA]</scope>
</reference>
<gene>
    <name evidence="7" type="ORF">TTRE_0000619401</name>
</gene>
<proteinExistence type="predicted"/>
<evidence type="ECO:0000256" key="2">
    <source>
        <dbReference type="ARBA" id="ARBA00022574"/>
    </source>
</evidence>
<dbReference type="PROSITE" id="PS50294">
    <property type="entry name" value="WD_REPEATS_REGION"/>
    <property type="match status" value="4"/>
</dbReference>
<dbReference type="InterPro" id="IPR020472">
    <property type="entry name" value="WD40_PAC1"/>
</dbReference>
<dbReference type="InterPro" id="IPR001680">
    <property type="entry name" value="WD40_rpt"/>
</dbReference>
<dbReference type="STRING" id="36087.A0A077ZDG5"/>
<dbReference type="Gene3D" id="2.130.10.10">
    <property type="entry name" value="YVTN repeat-like/Quinoprotein amine dehydrogenase"/>
    <property type="match status" value="3"/>
</dbReference>
<evidence type="ECO:0000313" key="8">
    <source>
        <dbReference type="Proteomes" id="UP000030665"/>
    </source>
</evidence>
<feature type="repeat" description="WD" evidence="5">
    <location>
        <begin position="179"/>
        <end position="218"/>
    </location>
</feature>
<name>A0A077ZDG5_TRITR</name>
<dbReference type="Proteomes" id="UP000030665">
    <property type="component" value="Unassembled WGS sequence"/>
</dbReference>
<sequence>MHRKEVGLEFAVTHRFLPFFSGGSVAVSADNRKLFTTCGNVIKVVDLDSSEVKYTIGDEENDPQVTCFSLDANGRLLIVAHENLLLRSWSLDNDVAVISKSWKVGGRGPIQRLVYGRGAFSYMFATGASDGSVKLWDMQQQTCIGSVRSATSNSKVAFGCDTGALWMWQPNSQMDNVYLRYHSAAVTSLISNDVLLFSGSRDKTIAVWDLKSLELKRSIPAYEAVESLILLNTSNGTFSKRTACVQSRVVQLIGCKTNESCFAVTEDENFHLFNCSDLKVTKQLVGNNSIVNDVASLSDDHFVVATNSADIRVYNVATGHCQLVSGHTDIVLCVSAPKWSTSLFLSSSKDNTARIWRFSGIDDIHCVCVITGHTRSVSAAHWSNQKLSFCISASEDTTVKIFRLKKSWFDESSKMGEPISLKASVTQVAHSNNICCIAISPNDRLAATGSMDKTVKLWTIDQECRLRLSGTITDHKRGVWDVRFSHVDQVLATASGDRTVKMFSLPDLNCVKTFEGHETAVLRVLFNQNGSYLLSGDTAGLIKLWDIKTSVCLKTYEAHEGKLWALEFSKKDKNLISGGEDGALLIWKDVTEDIAIEREKKRQEAIQQDQTLSNLMQQKRYVEAFVLALTLRRPRATLDLLRRMTLEEGDPLRKISITLEKLPSEHMQTLISFAIEWNTSSRTCHFAQLIISNVLKRYTPEEVLQWPNAKTLIGDLLPYTIRHFERLSRFREDVACMNFICKSMRFSVFLITQSY</sequence>
<dbReference type="SUPFAM" id="SSF50978">
    <property type="entry name" value="WD40 repeat-like"/>
    <property type="match status" value="2"/>
</dbReference>
<dbReference type="Pfam" id="PF08625">
    <property type="entry name" value="Utp13"/>
    <property type="match status" value="1"/>
</dbReference>
<feature type="domain" description="U3 small nucleolar RNA-associated protein 13 C-terminal" evidence="6">
    <location>
        <begin position="609"/>
        <end position="744"/>
    </location>
</feature>
<comment type="subcellular location">
    <subcellularLocation>
        <location evidence="1">Nucleus</location>
        <location evidence="1">Nucleolus</location>
    </subcellularLocation>
</comment>
<keyword evidence="4" id="KW-0539">Nucleus</keyword>
<dbReference type="InterPro" id="IPR013934">
    <property type="entry name" value="Utp13_C"/>
</dbReference>
<evidence type="ECO:0000256" key="3">
    <source>
        <dbReference type="ARBA" id="ARBA00022737"/>
    </source>
</evidence>
<evidence type="ECO:0000256" key="1">
    <source>
        <dbReference type="ARBA" id="ARBA00004604"/>
    </source>
</evidence>
<dbReference type="OrthoDB" id="5414888at2759"/>
<dbReference type="GO" id="GO:0034511">
    <property type="term" value="F:U3 snoRNA binding"/>
    <property type="evidence" value="ECO:0007669"/>
    <property type="project" value="TreeGrafter"/>
</dbReference>
<accession>A0A077ZDG5</accession>